<evidence type="ECO:0000256" key="1">
    <source>
        <dbReference type="SAM" id="SignalP"/>
    </source>
</evidence>
<feature type="signal peptide" evidence="1">
    <location>
        <begin position="1"/>
        <end position="21"/>
    </location>
</feature>
<comment type="caution">
    <text evidence="2">The sequence shown here is derived from an EMBL/GenBank/DDBJ whole genome shotgun (WGS) entry which is preliminary data.</text>
</comment>
<evidence type="ECO:0000313" key="2">
    <source>
        <dbReference type="EMBL" id="KFZ39044.1"/>
    </source>
</evidence>
<protein>
    <submittedName>
        <fullName evidence="2">Uncharacterized protein</fullName>
    </submittedName>
</protein>
<evidence type="ECO:0000313" key="3">
    <source>
        <dbReference type="Proteomes" id="UP000029264"/>
    </source>
</evidence>
<dbReference type="Proteomes" id="UP000029264">
    <property type="component" value="Unassembled WGS sequence"/>
</dbReference>
<dbReference type="eggNOG" id="ENOG50321JU">
    <property type="taxonomic scope" value="Bacteria"/>
</dbReference>
<gene>
    <name evidence="2" type="ORF">HR45_01205</name>
</gene>
<keyword evidence="3" id="KW-1185">Reference proteome</keyword>
<reference evidence="2 3" key="1">
    <citation type="submission" date="2014-06" db="EMBL/GenBank/DDBJ databases">
        <title>Shewanella sp. YQH10.</title>
        <authorList>
            <person name="Liu Y."/>
            <person name="Zeng R."/>
        </authorList>
    </citation>
    <scope>NUCLEOTIDE SEQUENCE [LARGE SCALE GENOMIC DNA]</scope>
    <source>
        <strain evidence="2 3">YQH10</strain>
    </source>
</reference>
<proteinExistence type="predicted"/>
<accession>A0A094JLW2</accession>
<feature type="chain" id="PRO_5001900388" evidence="1">
    <location>
        <begin position="22"/>
        <end position="273"/>
    </location>
</feature>
<sequence>MSIAARLIALTALLFPASLWACSCADYYSVRTMPDWVSGDAIEAGVIRTVGSTQCSGLKSLDEKRADEQARIALGKILSSQVTSQETSVLSDHDGVSNSQFRSQSSLFSQQLLKNATVYDRWADAENCVVYAAIRVSQQDIVAAEREQQAKQQRKLINQSICVSASGQGQRVLQQHLEAGLVQHGYQLALAGHQCSIKLNAKNQQTVARANQVLTELQISVVSANQVLWKKQYDGKGISFSPTSKQQLFQRALSDTVDSLMNDLETLKQQEVK</sequence>
<dbReference type="AlphaFoldDB" id="A0A094JLW2"/>
<dbReference type="PROSITE" id="PS51257">
    <property type="entry name" value="PROKAR_LIPOPROTEIN"/>
    <property type="match status" value="1"/>
</dbReference>
<dbReference type="EMBL" id="JPEO01000001">
    <property type="protein sequence ID" value="KFZ39044.1"/>
    <property type="molecule type" value="Genomic_DNA"/>
</dbReference>
<keyword evidence="1" id="KW-0732">Signal</keyword>
<name>A0A094JLW2_9GAMM</name>
<dbReference type="STRING" id="1515746.HR45_01205"/>
<organism evidence="2 3">
    <name type="scientific">Shewanella mangrovi</name>
    <dbReference type="NCBI Taxonomy" id="1515746"/>
    <lineage>
        <taxon>Bacteria</taxon>
        <taxon>Pseudomonadati</taxon>
        <taxon>Pseudomonadota</taxon>
        <taxon>Gammaproteobacteria</taxon>
        <taxon>Alteromonadales</taxon>
        <taxon>Shewanellaceae</taxon>
        <taxon>Shewanella</taxon>
    </lineage>
</organism>